<reference evidence="2" key="1">
    <citation type="submission" date="2016-09" db="EMBL/GenBank/DDBJ databases">
        <title>Genome sequence of Chlorobaculum limnaeum.</title>
        <authorList>
            <person name="Liu Z."/>
            <person name="Tank M."/>
            <person name="Bryant D.A."/>
        </authorList>
    </citation>
    <scope>NUCLEOTIDE SEQUENCE [LARGE SCALE GENOMIC DNA]</scope>
    <source>
        <strain evidence="2">DSM 1677</strain>
    </source>
</reference>
<dbReference type="Proteomes" id="UP000095185">
    <property type="component" value="Chromosome"/>
</dbReference>
<evidence type="ECO:0000313" key="3">
    <source>
        <dbReference type="Proteomes" id="UP000095185"/>
    </source>
</evidence>
<feature type="transmembrane region" description="Helical" evidence="1">
    <location>
        <begin position="12"/>
        <end position="32"/>
    </location>
</feature>
<dbReference type="STRING" id="274537.BIU88_02180"/>
<dbReference type="EMBL" id="CP017305">
    <property type="protein sequence ID" value="AOS83055.1"/>
    <property type="molecule type" value="Genomic_DNA"/>
</dbReference>
<proteinExistence type="predicted"/>
<gene>
    <name evidence="2" type="ORF">BIU88_02180</name>
</gene>
<evidence type="ECO:0000256" key="1">
    <source>
        <dbReference type="SAM" id="Phobius"/>
    </source>
</evidence>
<dbReference type="AlphaFoldDB" id="A0A1D8D0V3"/>
<dbReference type="KEGG" id="clz:BIU88_02180"/>
<name>A0A1D8D0V3_CHLLM</name>
<accession>A0A1D8D0V3</accession>
<feature type="transmembrane region" description="Helical" evidence="1">
    <location>
        <begin position="38"/>
        <end position="56"/>
    </location>
</feature>
<organism evidence="2 3">
    <name type="scientific">Chlorobaculum limnaeum</name>
    <dbReference type="NCBI Taxonomy" id="274537"/>
    <lineage>
        <taxon>Bacteria</taxon>
        <taxon>Pseudomonadati</taxon>
        <taxon>Chlorobiota</taxon>
        <taxon>Chlorobiia</taxon>
        <taxon>Chlorobiales</taxon>
        <taxon>Chlorobiaceae</taxon>
        <taxon>Chlorobaculum</taxon>
    </lineage>
</organism>
<keyword evidence="1" id="KW-0812">Transmembrane</keyword>
<keyword evidence="1" id="KW-0472">Membrane</keyword>
<keyword evidence="1" id="KW-1133">Transmembrane helix</keyword>
<protein>
    <submittedName>
        <fullName evidence="2">Uncharacterized protein</fullName>
    </submittedName>
</protein>
<evidence type="ECO:0000313" key="2">
    <source>
        <dbReference type="EMBL" id="AOS83055.1"/>
    </source>
</evidence>
<sequence length="102" mass="10411">MDRTSMNQNPITTTVTAVGLAGGAAFLAPVAAPAIHGIAGFAVVGLGVYATGSAVFNATRFLNEKATGILNDGAMVVELIKGSVLSNSRPKAPAKEVPFRRK</sequence>
<keyword evidence="3" id="KW-1185">Reference proteome</keyword>